<evidence type="ECO:0000256" key="2">
    <source>
        <dbReference type="ARBA" id="ARBA00022730"/>
    </source>
</evidence>
<reference evidence="7" key="1">
    <citation type="submission" date="2019-03" db="EMBL/GenBank/DDBJ databases">
        <authorList>
            <person name="Hao L."/>
        </authorList>
    </citation>
    <scope>NUCLEOTIDE SEQUENCE</scope>
</reference>
<evidence type="ECO:0000259" key="6">
    <source>
        <dbReference type="SMART" id="SM00739"/>
    </source>
</evidence>
<dbReference type="InterPro" id="IPR057264">
    <property type="entry name" value="Ribosomal_uL24_C"/>
</dbReference>
<dbReference type="InterPro" id="IPR008991">
    <property type="entry name" value="Translation_prot_SH3-like_sf"/>
</dbReference>
<dbReference type="HAMAP" id="MF_01326_B">
    <property type="entry name" value="Ribosomal_uL24_B"/>
    <property type="match status" value="1"/>
</dbReference>
<dbReference type="PROSITE" id="PS01108">
    <property type="entry name" value="RIBOSOMAL_L24"/>
    <property type="match status" value="1"/>
</dbReference>
<keyword evidence="3" id="KW-0694">RNA-binding</keyword>
<evidence type="ECO:0000256" key="4">
    <source>
        <dbReference type="ARBA" id="ARBA00022980"/>
    </source>
</evidence>
<dbReference type="Pfam" id="PF17136">
    <property type="entry name" value="ribosomal_L24"/>
    <property type="match status" value="1"/>
</dbReference>
<dbReference type="SUPFAM" id="SSF50104">
    <property type="entry name" value="Translation proteins SH3-like domain"/>
    <property type="match status" value="1"/>
</dbReference>
<dbReference type="InterPro" id="IPR014722">
    <property type="entry name" value="Rib_uL2_dom2"/>
</dbReference>
<keyword evidence="4" id="KW-0689">Ribosomal protein</keyword>
<dbReference type="EMBL" id="CAADRM010000057">
    <property type="protein sequence ID" value="VFU12823.1"/>
    <property type="molecule type" value="Genomic_DNA"/>
</dbReference>
<dbReference type="InterPro" id="IPR003256">
    <property type="entry name" value="Ribosomal_uL24"/>
</dbReference>
<accession>A0A485LWG9</accession>
<dbReference type="GO" id="GO:0003735">
    <property type="term" value="F:structural constituent of ribosome"/>
    <property type="evidence" value="ECO:0007669"/>
    <property type="project" value="InterPro"/>
</dbReference>
<dbReference type="SMART" id="SM00739">
    <property type="entry name" value="KOW"/>
    <property type="match status" value="1"/>
</dbReference>
<evidence type="ECO:0000256" key="3">
    <source>
        <dbReference type="ARBA" id="ARBA00022884"/>
    </source>
</evidence>
<evidence type="ECO:0000313" key="7">
    <source>
        <dbReference type="EMBL" id="VFU12823.1"/>
    </source>
</evidence>
<dbReference type="AlphaFoldDB" id="A0A485LWG9"/>
<dbReference type="GO" id="GO:1990904">
    <property type="term" value="C:ribonucleoprotein complex"/>
    <property type="evidence" value="ECO:0007669"/>
    <property type="project" value="UniProtKB-KW"/>
</dbReference>
<dbReference type="Gene3D" id="2.30.30.30">
    <property type="match status" value="1"/>
</dbReference>
<dbReference type="Pfam" id="PF00467">
    <property type="entry name" value="KOW"/>
    <property type="match status" value="1"/>
</dbReference>
<dbReference type="GO" id="GO:0005840">
    <property type="term" value="C:ribosome"/>
    <property type="evidence" value="ECO:0007669"/>
    <property type="project" value="UniProtKB-KW"/>
</dbReference>
<name>A0A485LWG9_9ZZZZ</name>
<organism evidence="7">
    <name type="scientific">anaerobic digester metagenome</name>
    <dbReference type="NCBI Taxonomy" id="1263854"/>
    <lineage>
        <taxon>unclassified sequences</taxon>
        <taxon>metagenomes</taxon>
        <taxon>ecological metagenomes</taxon>
    </lineage>
</organism>
<dbReference type="GO" id="GO:0019843">
    <property type="term" value="F:rRNA binding"/>
    <property type="evidence" value="ECO:0007669"/>
    <property type="project" value="UniProtKB-KW"/>
</dbReference>
<keyword evidence="5" id="KW-0687">Ribonucleoprotein</keyword>
<dbReference type="NCBIfam" id="TIGR01079">
    <property type="entry name" value="rplX_bact"/>
    <property type="match status" value="1"/>
</dbReference>
<dbReference type="InterPro" id="IPR041988">
    <property type="entry name" value="Ribosomal_uL24_KOW"/>
</dbReference>
<evidence type="ECO:0000256" key="5">
    <source>
        <dbReference type="ARBA" id="ARBA00023274"/>
    </source>
</evidence>
<gene>
    <name evidence="7" type="primary">rplX</name>
    <name evidence="7" type="ORF">SCFA_150014</name>
</gene>
<sequence>MAKRALERIKKGDTVVVLAGKNKGRQGQVLRTQSKKNRVFVERVNMIKRHQKPTQTSQGGIIEKEASIHASNVAPVCPKCNKGVRIGYKIHDDGKKVRVCRKCGEELDR</sequence>
<dbReference type="InterPro" id="IPR005824">
    <property type="entry name" value="KOW"/>
</dbReference>
<dbReference type="GO" id="GO:0006412">
    <property type="term" value="P:translation"/>
    <property type="evidence" value="ECO:0007669"/>
    <property type="project" value="InterPro"/>
</dbReference>
<proteinExistence type="inferred from homology"/>
<comment type="similarity">
    <text evidence="1">Belongs to the universal ribosomal protein uL24 family.</text>
</comment>
<protein>
    <submittedName>
        <fullName evidence="7">50S ribosomal subunit protein L24</fullName>
    </submittedName>
</protein>
<dbReference type="FunFam" id="2.30.30.30:FF:000004">
    <property type="entry name" value="50S ribosomal protein L24"/>
    <property type="match status" value="1"/>
</dbReference>
<dbReference type="InterPro" id="IPR005825">
    <property type="entry name" value="Ribosomal_uL24_CS"/>
</dbReference>
<evidence type="ECO:0000256" key="1">
    <source>
        <dbReference type="ARBA" id="ARBA00010618"/>
    </source>
</evidence>
<feature type="domain" description="KOW" evidence="6">
    <location>
        <begin position="8"/>
        <end position="35"/>
    </location>
</feature>
<dbReference type="CDD" id="cd06089">
    <property type="entry name" value="KOW_RPL26"/>
    <property type="match status" value="1"/>
</dbReference>
<dbReference type="PANTHER" id="PTHR12903">
    <property type="entry name" value="MITOCHONDRIAL RIBOSOMAL PROTEIN L24"/>
    <property type="match status" value="1"/>
</dbReference>
<keyword evidence="2" id="KW-0699">rRNA-binding</keyword>